<keyword evidence="8" id="KW-0449">Lipoprotein</keyword>
<feature type="non-terminal residue" evidence="9">
    <location>
        <position position="139"/>
    </location>
</feature>
<evidence type="ECO:0000256" key="1">
    <source>
        <dbReference type="ARBA" id="ARBA00004589"/>
    </source>
</evidence>
<accession>A0A8K0CRG7</accession>
<evidence type="ECO:0000313" key="9">
    <source>
        <dbReference type="EMBL" id="KAF2889841.1"/>
    </source>
</evidence>
<protein>
    <recommendedName>
        <fullName evidence="11">Protein quiver</fullName>
    </recommendedName>
</protein>
<name>A0A8K0CRG7_IGNLU</name>
<dbReference type="GO" id="GO:0098552">
    <property type="term" value="C:side of membrane"/>
    <property type="evidence" value="ECO:0007669"/>
    <property type="project" value="UniProtKB-KW"/>
</dbReference>
<comment type="subcellular location">
    <subcellularLocation>
        <location evidence="1">Membrane</location>
        <topology evidence="1">Lipid-anchor</topology>
        <topology evidence="1">GPI-anchor</topology>
    </subcellularLocation>
</comment>
<dbReference type="InterPro" id="IPR031424">
    <property type="entry name" value="QVR-like"/>
</dbReference>
<dbReference type="GO" id="GO:0030431">
    <property type="term" value="P:sleep"/>
    <property type="evidence" value="ECO:0007669"/>
    <property type="project" value="InterPro"/>
</dbReference>
<keyword evidence="7" id="KW-0325">Glycoprotein</keyword>
<evidence type="ECO:0000313" key="10">
    <source>
        <dbReference type="Proteomes" id="UP000801492"/>
    </source>
</evidence>
<keyword evidence="6" id="KW-0472">Membrane</keyword>
<proteinExistence type="predicted"/>
<dbReference type="OrthoDB" id="6759719at2759"/>
<sequence>HKQMQICHDELQILLLRKLFLFYFLFTGSTLSCFSCSEQTNPNCKDHFDKNAPRETCPLESVCIKHIQPAIRLYVSKAIQQNLTKNIIRACKPNDYCTQVKNFSDFCETCSTDLCNDSAAIQPSFLTFIFGLYNFFHYY</sequence>
<evidence type="ECO:0000256" key="6">
    <source>
        <dbReference type="ARBA" id="ARBA00023136"/>
    </source>
</evidence>
<keyword evidence="3" id="KW-0812">Transmembrane</keyword>
<organism evidence="9 10">
    <name type="scientific">Ignelater luminosus</name>
    <name type="common">Cucubano</name>
    <name type="synonym">Pyrophorus luminosus</name>
    <dbReference type="NCBI Taxonomy" id="2038154"/>
    <lineage>
        <taxon>Eukaryota</taxon>
        <taxon>Metazoa</taxon>
        <taxon>Ecdysozoa</taxon>
        <taxon>Arthropoda</taxon>
        <taxon>Hexapoda</taxon>
        <taxon>Insecta</taxon>
        <taxon>Pterygota</taxon>
        <taxon>Neoptera</taxon>
        <taxon>Endopterygota</taxon>
        <taxon>Coleoptera</taxon>
        <taxon>Polyphaga</taxon>
        <taxon>Elateriformia</taxon>
        <taxon>Elateroidea</taxon>
        <taxon>Elateridae</taxon>
        <taxon>Agrypninae</taxon>
        <taxon>Pyrophorini</taxon>
        <taxon>Ignelater</taxon>
    </lineage>
</organism>
<gene>
    <name evidence="9" type="ORF">ILUMI_16332</name>
</gene>
<evidence type="ECO:0000256" key="8">
    <source>
        <dbReference type="ARBA" id="ARBA00023288"/>
    </source>
</evidence>
<dbReference type="Proteomes" id="UP000801492">
    <property type="component" value="Unassembled WGS sequence"/>
</dbReference>
<keyword evidence="2" id="KW-0336">GPI-anchor</keyword>
<evidence type="ECO:0000256" key="4">
    <source>
        <dbReference type="ARBA" id="ARBA00022729"/>
    </source>
</evidence>
<evidence type="ECO:0000256" key="2">
    <source>
        <dbReference type="ARBA" id="ARBA00022622"/>
    </source>
</evidence>
<evidence type="ECO:0008006" key="11">
    <source>
        <dbReference type="Google" id="ProtNLM"/>
    </source>
</evidence>
<dbReference type="PANTHER" id="PTHR33562">
    <property type="entry name" value="ATILLA, ISOFORM B-RELATED-RELATED"/>
    <property type="match status" value="1"/>
</dbReference>
<evidence type="ECO:0000256" key="5">
    <source>
        <dbReference type="ARBA" id="ARBA00022989"/>
    </source>
</evidence>
<dbReference type="EMBL" id="VTPC01061762">
    <property type="protein sequence ID" value="KAF2889841.1"/>
    <property type="molecule type" value="Genomic_DNA"/>
</dbReference>
<keyword evidence="10" id="KW-1185">Reference proteome</keyword>
<dbReference type="GO" id="GO:0032222">
    <property type="term" value="P:regulation of synaptic transmission, cholinergic"/>
    <property type="evidence" value="ECO:0007669"/>
    <property type="project" value="InterPro"/>
</dbReference>
<dbReference type="InterPro" id="IPR050975">
    <property type="entry name" value="Sleep_regulator"/>
</dbReference>
<keyword evidence="5" id="KW-1133">Transmembrane helix</keyword>
<comment type="caution">
    <text evidence="9">The sequence shown here is derived from an EMBL/GenBank/DDBJ whole genome shotgun (WGS) entry which is preliminary data.</text>
</comment>
<evidence type="ECO:0000256" key="7">
    <source>
        <dbReference type="ARBA" id="ARBA00023180"/>
    </source>
</evidence>
<evidence type="ECO:0000256" key="3">
    <source>
        <dbReference type="ARBA" id="ARBA00022692"/>
    </source>
</evidence>
<reference evidence="9" key="1">
    <citation type="submission" date="2019-08" db="EMBL/GenBank/DDBJ databases">
        <title>The genome of the North American firefly Photinus pyralis.</title>
        <authorList>
            <consortium name="Photinus pyralis genome working group"/>
            <person name="Fallon T.R."/>
            <person name="Sander Lower S.E."/>
            <person name="Weng J.-K."/>
        </authorList>
    </citation>
    <scope>NUCLEOTIDE SEQUENCE</scope>
    <source>
        <strain evidence="9">TRF0915ILg1</strain>
        <tissue evidence="9">Whole body</tissue>
    </source>
</reference>
<dbReference type="AlphaFoldDB" id="A0A8K0CRG7"/>
<dbReference type="Pfam" id="PF17064">
    <property type="entry name" value="QVR"/>
    <property type="match status" value="1"/>
</dbReference>
<keyword evidence="4" id="KW-0732">Signal</keyword>